<dbReference type="EMBL" id="FSRO01000001">
    <property type="protein sequence ID" value="SIO09924.1"/>
    <property type="molecule type" value="Genomic_DNA"/>
</dbReference>
<name>A0A1N6GQW1_9PROT</name>
<protein>
    <submittedName>
        <fullName evidence="1">Uncharacterized protein</fullName>
    </submittedName>
</protein>
<sequence length="219" mass="24923">MTCAFINRIGGLKRVVFQGNEIAVELFVVATILFLFTSCAQPPRHLSPSSPIDLKTAKSVPVGEAIIFGRVNVVTNDESFIWDEPLWDKFHLYLMSDSDSEPVVYTLAHDGTFSWHLPPGDYTITSFKWMRGNHYLIRPVFANFSVSEQLEPAYIGELVIKFMQTGARAYSKKTWKLPRAFPEMQVVDNDRYGLHQQQINIPGAKGAAKKRLMRLEKKQ</sequence>
<evidence type="ECO:0000313" key="2">
    <source>
        <dbReference type="Proteomes" id="UP000185062"/>
    </source>
</evidence>
<dbReference type="RefSeq" id="WP_028460613.1">
    <property type="nucleotide sequence ID" value="NZ_FSRO01000001.1"/>
</dbReference>
<dbReference type="Proteomes" id="UP000185062">
    <property type="component" value="Unassembled WGS sequence"/>
</dbReference>
<gene>
    <name evidence="1" type="ORF">SAMN02743940_0823</name>
</gene>
<proteinExistence type="predicted"/>
<organism evidence="1 2">
    <name type="scientific">Nitrosomonas cryotolerans ATCC 49181</name>
    <dbReference type="NCBI Taxonomy" id="1131553"/>
    <lineage>
        <taxon>Bacteria</taxon>
        <taxon>Pseudomonadati</taxon>
        <taxon>Pseudomonadota</taxon>
        <taxon>Betaproteobacteria</taxon>
        <taxon>Nitrosomonadales</taxon>
        <taxon>Nitrosomonadaceae</taxon>
        <taxon>Nitrosomonas</taxon>
    </lineage>
</organism>
<evidence type="ECO:0000313" key="1">
    <source>
        <dbReference type="EMBL" id="SIO09924.1"/>
    </source>
</evidence>
<accession>A0A1N6GQW1</accession>
<keyword evidence="2" id="KW-1185">Reference proteome</keyword>
<dbReference type="AlphaFoldDB" id="A0A1N6GQW1"/>
<reference evidence="1 2" key="1">
    <citation type="submission" date="2016-12" db="EMBL/GenBank/DDBJ databases">
        <authorList>
            <person name="Song W.-J."/>
            <person name="Kurnit D.M."/>
        </authorList>
    </citation>
    <scope>NUCLEOTIDE SEQUENCE [LARGE SCALE GENOMIC DNA]</scope>
    <source>
        <strain evidence="1 2">ATCC 49181</strain>
    </source>
</reference>